<dbReference type="InterPro" id="IPR032585">
    <property type="entry name" value="DUF4912"/>
</dbReference>
<gene>
    <name evidence="3" type="ORF">Poly24_42810</name>
</gene>
<dbReference type="KEGG" id="rcf:Poly24_42810"/>
<proteinExistence type="predicted"/>
<protein>
    <recommendedName>
        <fullName evidence="2">Rho termination factor-like N-terminal domain-containing protein</fullName>
    </recommendedName>
</protein>
<evidence type="ECO:0000259" key="2">
    <source>
        <dbReference type="SMART" id="SM00959"/>
    </source>
</evidence>
<dbReference type="SMART" id="SM00959">
    <property type="entry name" value="Rho_N"/>
    <property type="match status" value="1"/>
</dbReference>
<sequence>MNRCSNQHGALKLITTADLKSQTRQDLANMARELGVQGWHGMRKDQLIEELRKVRRRTQQKAAREKASKGKTSTKTASKQTQAKKDATSITSKAPAAGSRRQKKNAPAPTPHRVTRVGRMIQKHRAELEKRKDLSATMLVKGSNAKNNATQTTPDTKDRVALLVRDSFWLQATWDVQRSSVERARAALAEQWHAAIPVLRLIRVADTSKTNASEQTDRDIPVHGGVNNWYIDIMDPPGRFQVLLGYLVESTDRFFALCKSNIVEPPEPGVSDSIDAHWQDIAEDYERIYSLSGGNGDSEDSELKELFEDRLRRRIRVSNGGPLTNGADLSLRRERRFPFKVDAELIVFGSTSPGSSVTLAGEPVRLQPDGTFTVRMELPDRRQVLPIVASSPDGMQQRTTVVAVERNTKVMEPISRDSECED</sequence>
<feature type="domain" description="Rho termination factor-like N-terminal" evidence="2">
    <location>
        <begin position="18"/>
        <end position="60"/>
    </location>
</feature>
<dbReference type="Pfam" id="PF07498">
    <property type="entry name" value="Rho_N"/>
    <property type="match status" value="1"/>
</dbReference>
<evidence type="ECO:0000256" key="1">
    <source>
        <dbReference type="SAM" id="MobiDB-lite"/>
    </source>
</evidence>
<dbReference type="AlphaFoldDB" id="A0A518JYE1"/>
<dbReference type="Pfam" id="PF16258">
    <property type="entry name" value="DUF4912"/>
    <property type="match status" value="1"/>
</dbReference>
<dbReference type="SUPFAM" id="SSF68912">
    <property type="entry name" value="Rho N-terminal domain-like"/>
    <property type="match status" value="1"/>
</dbReference>
<reference evidence="3 4" key="1">
    <citation type="submission" date="2019-02" db="EMBL/GenBank/DDBJ databases">
        <title>Deep-cultivation of Planctomycetes and their phenomic and genomic characterization uncovers novel biology.</title>
        <authorList>
            <person name="Wiegand S."/>
            <person name="Jogler M."/>
            <person name="Boedeker C."/>
            <person name="Pinto D."/>
            <person name="Vollmers J."/>
            <person name="Rivas-Marin E."/>
            <person name="Kohn T."/>
            <person name="Peeters S.H."/>
            <person name="Heuer A."/>
            <person name="Rast P."/>
            <person name="Oberbeckmann S."/>
            <person name="Bunk B."/>
            <person name="Jeske O."/>
            <person name="Meyerdierks A."/>
            <person name="Storesund J.E."/>
            <person name="Kallscheuer N."/>
            <person name="Luecker S."/>
            <person name="Lage O.M."/>
            <person name="Pohl T."/>
            <person name="Merkel B.J."/>
            <person name="Hornburger P."/>
            <person name="Mueller R.-W."/>
            <person name="Bruemmer F."/>
            <person name="Labrenz M."/>
            <person name="Spormann A.M."/>
            <person name="Op den Camp H."/>
            <person name="Overmann J."/>
            <person name="Amann R."/>
            <person name="Jetten M.S.M."/>
            <person name="Mascher T."/>
            <person name="Medema M.H."/>
            <person name="Devos D.P."/>
            <person name="Kaster A.-K."/>
            <person name="Ovreas L."/>
            <person name="Rohde M."/>
            <person name="Galperin M.Y."/>
            <person name="Jogler C."/>
        </authorList>
    </citation>
    <scope>NUCLEOTIDE SEQUENCE [LARGE SCALE GENOMIC DNA]</scope>
    <source>
        <strain evidence="3 4">Poly24</strain>
    </source>
</reference>
<dbReference type="EMBL" id="CP036348">
    <property type="protein sequence ID" value="QDV70557.1"/>
    <property type="molecule type" value="Genomic_DNA"/>
</dbReference>
<keyword evidence="4" id="KW-1185">Reference proteome</keyword>
<dbReference type="Proteomes" id="UP000315082">
    <property type="component" value="Chromosome"/>
</dbReference>
<evidence type="ECO:0000313" key="3">
    <source>
        <dbReference type="EMBL" id="QDV70557.1"/>
    </source>
</evidence>
<feature type="region of interest" description="Disordered" evidence="1">
    <location>
        <begin position="55"/>
        <end position="116"/>
    </location>
</feature>
<dbReference type="InterPro" id="IPR036269">
    <property type="entry name" value="Rho_N_sf"/>
</dbReference>
<feature type="compositionally biased region" description="Low complexity" evidence="1">
    <location>
        <begin position="70"/>
        <end position="81"/>
    </location>
</feature>
<dbReference type="GO" id="GO:0006353">
    <property type="term" value="P:DNA-templated transcription termination"/>
    <property type="evidence" value="ECO:0007669"/>
    <property type="project" value="InterPro"/>
</dbReference>
<evidence type="ECO:0000313" key="4">
    <source>
        <dbReference type="Proteomes" id="UP000315082"/>
    </source>
</evidence>
<name>A0A518JYE1_9BACT</name>
<dbReference type="InterPro" id="IPR011112">
    <property type="entry name" value="Rho-like_N"/>
</dbReference>
<organism evidence="3 4">
    <name type="scientific">Rosistilla carotiformis</name>
    <dbReference type="NCBI Taxonomy" id="2528017"/>
    <lineage>
        <taxon>Bacteria</taxon>
        <taxon>Pseudomonadati</taxon>
        <taxon>Planctomycetota</taxon>
        <taxon>Planctomycetia</taxon>
        <taxon>Pirellulales</taxon>
        <taxon>Pirellulaceae</taxon>
        <taxon>Rosistilla</taxon>
    </lineage>
</organism>
<accession>A0A518JYE1</accession>